<comment type="caution">
    <text evidence="1">The sequence shown here is derived from an EMBL/GenBank/DDBJ whole genome shotgun (WGS) entry which is preliminary data.</text>
</comment>
<evidence type="ECO:0000313" key="2">
    <source>
        <dbReference type="Proteomes" id="UP001605036"/>
    </source>
</evidence>
<sequence>MQAWNLREADRRDIEWRDQCRMGYSSFLILVEHLQPFVEKGGPWAAIPVQLVVAAVLHRPAYGLAPKIVGAAYGIGTSTVVCQKAKRVCCYESSLKHFATGPLAGLRTIVASVPFSPGFTFRVNVGRSDGADHTNRHMNRYNRYLRGRTIVSFIHAHLV</sequence>
<dbReference type="EMBL" id="JBHFFA010000004">
    <property type="protein sequence ID" value="KAL2629206.1"/>
    <property type="molecule type" value="Genomic_DNA"/>
</dbReference>
<dbReference type="AlphaFoldDB" id="A0ABD1YEJ8"/>
<name>A0ABD1YEJ8_9MARC</name>
<protein>
    <submittedName>
        <fullName evidence="1">Uncharacterized protein</fullName>
    </submittedName>
</protein>
<evidence type="ECO:0000313" key="1">
    <source>
        <dbReference type="EMBL" id="KAL2629206.1"/>
    </source>
</evidence>
<proteinExistence type="predicted"/>
<keyword evidence="2" id="KW-1185">Reference proteome</keyword>
<dbReference type="Proteomes" id="UP001605036">
    <property type="component" value="Unassembled WGS sequence"/>
</dbReference>
<organism evidence="1 2">
    <name type="scientific">Riccia fluitans</name>
    <dbReference type="NCBI Taxonomy" id="41844"/>
    <lineage>
        <taxon>Eukaryota</taxon>
        <taxon>Viridiplantae</taxon>
        <taxon>Streptophyta</taxon>
        <taxon>Embryophyta</taxon>
        <taxon>Marchantiophyta</taxon>
        <taxon>Marchantiopsida</taxon>
        <taxon>Marchantiidae</taxon>
        <taxon>Marchantiales</taxon>
        <taxon>Ricciaceae</taxon>
        <taxon>Riccia</taxon>
    </lineage>
</organism>
<accession>A0ABD1YEJ8</accession>
<gene>
    <name evidence="1" type="ORF">R1flu_013892</name>
</gene>
<reference evidence="1 2" key="1">
    <citation type="submission" date="2024-09" db="EMBL/GenBank/DDBJ databases">
        <title>Chromosome-scale assembly of Riccia fluitans.</title>
        <authorList>
            <person name="Paukszto L."/>
            <person name="Sawicki J."/>
            <person name="Karawczyk K."/>
            <person name="Piernik-Szablinska J."/>
            <person name="Szczecinska M."/>
            <person name="Mazdziarz M."/>
        </authorList>
    </citation>
    <scope>NUCLEOTIDE SEQUENCE [LARGE SCALE GENOMIC DNA]</scope>
    <source>
        <strain evidence="1">Rf_01</strain>
        <tissue evidence="1">Aerial parts of the thallus</tissue>
    </source>
</reference>